<keyword evidence="1" id="KW-1133">Transmembrane helix</keyword>
<dbReference type="SMART" id="SM01080">
    <property type="entry name" value="CHASE2"/>
    <property type="match status" value="1"/>
</dbReference>
<organism evidence="3 4">
    <name type="scientific">Qipengyuania spongiae</name>
    <dbReference type="NCBI Taxonomy" id="2909673"/>
    <lineage>
        <taxon>Bacteria</taxon>
        <taxon>Pseudomonadati</taxon>
        <taxon>Pseudomonadota</taxon>
        <taxon>Alphaproteobacteria</taxon>
        <taxon>Sphingomonadales</taxon>
        <taxon>Erythrobacteraceae</taxon>
        <taxon>Qipengyuania</taxon>
    </lineage>
</organism>
<feature type="transmembrane region" description="Helical" evidence="1">
    <location>
        <begin position="333"/>
        <end position="354"/>
    </location>
</feature>
<dbReference type="Proteomes" id="UP001065265">
    <property type="component" value="Chromosome"/>
</dbReference>
<dbReference type="InterPro" id="IPR007890">
    <property type="entry name" value="CHASE2"/>
</dbReference>
<dbReference type="Gene3D" id="3.20.20.450">
    <property type="entry name" value="EAL domain"/>
    <property type="match status" value="1"/>
</dbReference>
<dbReference type="InterPro" id="IPR050706">
    <property type="entry name" value="Cyclic-di-GMP_PDE-like"/>
</dbReference>
<dbReference type="InterPro" id="IPR001633">
    <property type="entry name" value="EAL_dom"/>
</dbReference>
<name>A0ABY5SXU3_9SPHN</name>
<proteinExistence type="predicted"/>
<feature type="domain" description="EAL" evidence="2">
    <location>
        <begin position="515"/>
        <end position="768"/>
    </location>
</feature>
<evidence type="ECO:0000256" key="1">
    <source>
        <dbReference type="SAM" id="Phobius"/>
    </source>
</evidence>
<sequence length="776" mass="84199">MILQSPSRLGLSNNPGSSLLRVLVAVAIVIAASVLAAVGALRPIENGLQDLGFAMRSTEASGQVAVVEMDAASLAAIRQWPWDRTHYARVVDRLDRAGARTIAFDVDFSARSNPADDARFARSLEKASANIVLPVFGQQASAADQRQLDALPIPLLREHVLLGSVSVQPDPTGIVRDMPIGTFNSDAPRPSLSAQLAQRSGVADQPFPIDFAIDPGSLPRHSFIAVERGEFDAGAFAGKDVVIGATAIEMGDRYAVPRHGILPGLIVQALAAETLLDGIPNRVGWPVLLLPAFGLVWLILGARHRRQIVLRTGGAVVVTLTVLHFGAILANQIFAVAPSVLVILASAIVRWAALVHADFEQTRMIDPETGMPNRRAFEKEIVNGSHTRVIAAMIDGFETIRMVVEDSEIGSLFGRIEDRLCAAGCGERIYRVDDRVVAWTTALEPFEIEGQLQGLAAVMRHPLEITGRRIDARLAFGIADGREISDAAHAASQALRSGSCFAYHEHAEKLVLDQQLSLMGELDEGIRRGELEVLYQPKLDLRSDRITSAEALIRWNHPTRGYLRPDIFIPLAEEADRIDDLTLFVLRRAIEDLDTWCSAGHVMKVAVNVSAVLISSPAFAVRLEHILREEGVPRERVTLEITESAAIIDFEAARSALEAIRALGVSISMDDYGTGQSTLTYLKGLPLSELKIDRSFVQYAHRDQGDALLVSSTVELAHQMGLEVVAEGIEDADCLAFLRSIGCDFAQGYHIAKPMSAEDLLELVRISPPLSSRKAA</sequence>
<evidence type="ECO:0000259" key="2">
    <source>
        <dbReference type="PROSITE" id="PS50883"/>
    </source>
</evidence>
<feature type="transmembrane region" description="Helical" evidence="1">
    <location>
        <begin position="283"/>
        <end position="301"/>
    </location>
</feature>
<dbReference type="PANTHER" id="PTHR33121">
    <property type="entry name" value="CYCLIC DI-GMP PHOSPHODIESTERASE PDEF"/>
    <property type="match status" value="1"/>
</dbReference>
<keyword evidence="1" id="KW-0812">Transmembrane</keyword>
<dbReference type="EMBL" id="CP092471">
    <property type="protein sequence ID" value="UVI39044.1"/>
    <property type="molecule type" value="Genomic_DNA"/>
</dbReference>
<keyword evidence="1" id="KW-0472">Membrane</keyword>
<dbReference type="Pfam" id="PF00563">
    <property type="entry name" value="EAL"/>
    <property type="match status" value="1"/>
</dbReference>
<feature type="transmembrane region" description="Helical" evidence="1">
    <location>
        <begin position="20"/>
        <end position="41"/>
    </location>
</feature>
<evidence type="ECO:0000313" key="4">
    <source>
        <dbReference type="Proteomes" id="UP001065265"/>
    </source>
</evidence>
<reference evidence="3" key="1">
    <citation type="submission" date="2022-02" db="EMBL/GenBank/DDBJ databases">
        <title>Qipengyuania spongiae sp. nov., isolated from marine sponge.</title>
        <authorList>
            <person name="Li Z."/>
            <person name="Zhang M."/>
        </authorList>
    </citation>
    <scope>NUCLEOTIDE SEQUENCE</scope>
    <source>
        <strain evidence="3">PHS-Z21</strain>
    </source>
</reference>
<dbReference type="SUPFAM" id="SSF141868">
    <property type="entry name" value="EAL domain-like"/>
    <property type="match status" value="1"/>
</dbReference>
<accession>A0ABY5SXU3</accession>
<dbReference type="PROSITE" id="PS50883">
    <property type="entry name" value="EAL"/>
    <property type="match status" value="1"/>
</dbReference>
<gene>
    <name evidence="3" type="ORF">L1F33_12530</name>
</gene>
<dbReference type="Pfam" id="PF05226">
    <property type="entry name" value="CHASE2"/>
    <property type="match status" value="1"/>
</dbReference>
<evidence type="ECO:0000313" key="3">
    <source>
        <dbReference type="EMBL" id="UVI39044.1"/>
    </source>
</evidence>
<dbReference type="SMART" id="SM00052">
    <property type="entry name" value="EAL"/>
    <property type="match status" value="1"/>
</dbReference>
<dbReference type="CDD" id="cd01948">
    <property type="entry name" value="EAL"/>
    <property type="match status" value="1"/>
</dbReference>
<feature type="transmembrane region" description="Helical" evidence="1">
    <location>
        <begin position="308"/>
        <end position="327"/>
    </location>
</feature>
<keyword evidence="4" id="KW-1185">Reference proteome</keyword>
<dbReference type="PANTHER" id="PTHR33121:SF79">
    <property type="entry name" value="CYCLIC DI-GMP PHOSPHODIESTERASE PDED-RELATED"/>
    <property type="match status" value="1"/>
</dbReference>
<protein>
    <submittedName>
        <fullName evidence="3">EAL domain-containing protein</fullName>
    </submittedName>
</protein>
<dbReference type="InterPro" id="IPR035919">
    <property type="entry name" value="EAL_sf"/>
</dbReference>
<dbReference type="RefSeq" id="WP_265558227.1">
    <property type="nucleotide sequence ID" value="NZ_CP092471.1"/>
</dbReference>